<feature type="region of interest" description="Disordered" evidence="1">
    <location>
        <begin position="182"/>
        <end position="283"/>
    </location>
</feature>
<sequence>MLPQLLVLFVVSGVCQALPQLGYGAPPPPSAGYGAPPSPSASYGAPDLRAAASSISEQEDPIAALAALIPGGGVPGEDYPILASVPDTGFSCEQQEFPGYFADTADEAGCQVFHICQFDGRQDSFLCPNGTIFNQQYFVCDWWFNVDCAASQQFFGLNAEIGKIPEDNIAASSDLSLATAYGAPKTQAQAPSPSHQTQPPASCCPSALPGRPPPAAPAHNANEPHRAPFKSPTSSSELYPKPSVLTITTSRPLTTPPPSPVTSSTAQHSPSGEDVVFMRKPPRVPFPRPTSLYFGQFHSQHHSHFHSIKSDSLLPSLPTRHPPRGGPSASLSSPPRAPVLSTGDNKHTLHPHDFDPSLHDDLSEIQLSQKLKKDSSSRFSDTNLTKLSITEPKTHFPLPLLKPHSKLRSSNTKPFEDLSNKRSENISTRIPTFFPLSELEERPQSLSSIRESNQHLLPSRTQSLSLSRPKEPIIFPPFPTKVTPSGTDLPNNLASRSIFPPTVPLTRTTKDDAPHTSLQRPLTPLESSLSKDISNHLPAGVRTTLLLDLRLRLRLYLAVGHGIPSLLLSKLT</sequence>
<dbReference type="SUPFAM" id="SSF57625">
    <property type="entry name" value="Invertebrate chitin-binding proteins"/>
    <property type="match status" value="1"/>
</dbReference>
<feature type="region of interest" description="Disordered" evidence="1">
    <location>
        <begin position="305"/>
        <end position="359"/>
    </location>
</feature>
<dbReference type="Pfam" id="PF01607">
    <property type="entry name" value="CBM_14"/>
    <property type="match status" value="1"/>
</dbReference>
<feature type="chain" id="PRO_5035220635" evidence="2">
    <location>
        <begin position="18"/>
        <end position="572"/>
    </location>
</feature>
<dbReference type="Gene3D" id="2.170.140.10">
    <property type="entry name" value="Chitin binding domain"/>
    <property type="match status" value="1"/>
</dbReference>
<evidence type="ECO:0000313" key="4">
    <source>
        <dbReference type="EMBL" id="KAG7156873.1"/>
    </source>
</evidence>
<evidence type="ECO:0000256" key="2">
    <source>
        <dbReference type="SAM" id="SignalP"/>
    </source>
</evidence>
<dbReference type="AlphaFoldDB" id="A0A8J5JJ19"/>
<protein>
    <submittedName>
        <fullName evidence="4">U-scoloptoxin(01)-Cw1a-like 44</fullName>
    </submittedName>
</protein>
<dbReference type="InterPro" id="IPR052976">
    <property type="entry name" value="Scoloptoxin-like"/>
</dbReference>
<dbReference type="Proteomes" id="UP000747542">
    <property type="component" value="Unassembled WGS sequence"/>
</dbReference>
<accession>A0A8J5JJ19</accession>
<gene>
    <name evidence="4" type="ORF">Hamer_G024118</name>
</gene>
<feature type="signal peptide" evidence="2">
    <location>
        <begin position="1"/>
        <end position="17"/>
    </location>
</feature>
<dbReference type="GO" id="GO:0008061">
    <property type="term" value="F:chitin binding"/>
    <property type="evidence" value="ECO:0007669"/>
    <property type="project" value="InterPro"/>
</dbReference>
<feature type="compositionally biased region" description="Polar residues" evidence="1">
    <location>
        <begin position="186"/>
        <end position="200"/>
    </location>
</feature>
<evidence type="ECO:0000256" key="1">
    <source>
        <dbReference type="SAM" id="MobiDB-lite"/>
    </source>
</evidence>
<feature type="domain" description="Chitin-binding type-2" evidence="3">
    <location>
        <begin position="89"/>
        <end position="150"/>
    </location>
</feature>
<comment type="caution">
    <text evidence="4">The sequence shown here is derived from an EMBL/GenBank/DDBJ whole genome shotgun (WGS) entry which is preliminary data.</text>
</comment>
<feature type="compositionally biased region" description="Low complexity" evidence="1">
    <location>
        <begin position="326"/>
        <end position="341"/>
    </location>
</feature>
<dbReference type="InterPro" id="IPR002557">
    <property type="entry name" value="Chitin-bd_dom"/>
</dbReference>
<dbReference type="PANTHER" id="PTHR22933">
    <property type="entry name" value="FI18007P1-RELATED"/>
    <property type="match status" value="1"/>
</dbReference>
<feature type="region of interest" description="Disordered" evidence="1">
    <location>
        <begin position="501"/>
        <end position="524"/>
    </location>
</feature>
<dbReference type="EMBL" id="JAHLQT010038351">
    <property type="protein sequence ID" value="KAG7156873.1"/>
    <property type="molecule type" value="Genomic_DNA"/>
</dbReference>
<keyword evidence="5" id="KW-1185">Reference proteome</keyword>
<dbReference type="InterPro" id="IPR036508">
    <property type="entry name" value="Chitin-bd_dom_sf"/>
</dbReference>
<keyword evidence="2" id="KW-0732">Signal</keyword>
<feature type="compositionally biased region" description="Basic and acidic residues" evidence="1">
    <location>
        <begin position="344"/>
        <end position="359"/>
    </location>
</feature>
<dbReference type="GO" id="GO:0005576">
    <property type="term" value="C:extracellular region"/>
    <property type="evidence" value="ECO:0007669"/>
    <property type="project" value="InterPro"/>
</dbReference>
<reference evidence="4" key="1">
    <citation type="journal article" date="2021" name="Sci. Adv.">
        <title>The American lobster genome reveals insights on longevity, neural, and immune adaptations.</title>
        <authorList>
            <person name="Polinski J.M."/>
            <person name="Zimin A.V."/>
            <person name="Clark K.F."/>
            <person name="Kohn A.B."/>
            <person name="Sadowski N."/>
            <person name="Timp W."/>
            <person name="Ptitsyn A."/>
            <person name="Khanna P."/>
            <person name="Romanova D.Y."/>
            <person name="Williams P."/>
            <person name="Greenwood S.J."/>
            <person name="Moroz L.L."/>
            <person name="Walt D.R."/>
            <person name="Bodnar A.G."/>
        </authorList>
    </citation>
    <scope>NUCLEOTIDE SEQUENCE</scope>
    <source>
        <strain evidence="4">GMGI-L3</strain>
    </source>
</reference>
<dbReference type="SMART" id="SM00494">
    <property type="entry name" value="ChtBD2"/>
    <property type="match status" value="1"/>
</dbReference>
<name>A0A8J5JJ19_HOMAM</name>
<dbReference type="PROSITE" id="PS50940">
    <property type="entry name" value="CHIT_BIND_II"/>
    <property type="match status" value="1"/>
</dbReference>
<feature type="region of interest" description="Disordered" evidence="1">
    <location>
        <begin position="399"/>
        <end position="419"/>
    </location>
</feature>
<dbReference type="PANTHER" id="PTHR22933:SF42">
    <property type="entry name" value="FI18455P1-RELATED"/>
    <property type="match status" value="1"/>
</dbReference>
<proteinExistence type="predicted"/>
<organism evidence="4 5">
    <name type="scientific">Homarus americanus</name>
    <name type="common">American lobster</name>
    <dbReference type="NCBI Taxonomy" id="6706"/>
    <lineage>
        <taxon>Eukaryota</taxon>
        <taxon>Metazoa</taxon>
        <taxon>Ecdysozoa</taxon>
        <taxon>Arthropoda</taxon>
        <taxon>Crustacea</taxon>
        <taxon>Multicrustacea</taxon>
        <taxon>Malacostraca</taxon>
        <taxon>Eumalacostraca</taxon>
        <taxon>Eucarida</taxon>
        <taxon>Decapoda</taxon>
        <taxon>Pleocyemata</taxon>
        <taxon>Astacidea</taxon>
        <taxon>Nephropoidea</taxon>
        <taxon>Nephropidae</taxon>
        <taxon>Homarus</taxon>
    </lineage>
</organism>
<evidence type="ECO:0000313" key="5">
    <source>
        <dbReference type="Proteomes" id="UP000747542"/>
    </source>
</evidence>
<evidence type="ECO:0000259" key="3">
    <source>
        <dbReference type="PROSITE" id="PS50940"/>
    </source>
</evidence>